<proteinExistence type="predicted"/>
<evidence type="ECO:0000313" key="2">
    <source>
        <dbReference type="EMBL" id="OGK45275.1"/>
    </source>
</evidence>
<evidence type="ECO:0000256" key="1">
    <source>
        <dbReference type="SAM" id="MobiDB-lite"/>
    </source>
</evidence>
<organism evidence="2 3">
    <name type="scientific">Candidatus Roizmanbacteria bacterium RIFCSPLOWO2_01_FULL_37_16</name>
    <dbReference type="NCBI Taxonomy" id="1802058"/>
    <lineage>
        <taxon>Bacteria</taxon>
        <taxon>Candidatus Roizmaniibacteriota</taxon>
    </lineage>
</organism>
<dbReference type="Proteomes" id="UP000178040">
    <property type="component" value="Unassembled WGS sequence"/>
</dbReference>
<sequence length="503" mass="57326">MYDQMRGGPPAAPSPIPVPAPSGLVTGVTLKIPKEEITPTVVRLETIEDIKKTRTEDITRNLQISATRLTDIARFETNKQQQETVTKNLNYLQNPMKAETPTERQKYMNIRSELFTRAVREDKTAKQVLSSLSSSRVEQFQKREELMKSISQPIPVTQVVSVKVKVPQEKVQSTTSTFFNSISENSQFITNVAQNTNVQSNQVKTVLTSLAQNISQPSTNISNIISQQTKVEKEKINKILNSVAENINLSPTNNTSRIAQQTGIDKKQVETILTSLSQNINQPPVALTDKISQQTKIEREKVIRVVETYYQIVKENKKLIKQVAEKENIKEEQVEKIITQHLPALVKPEKQVTETVVLPPSVSLDEYEQVKKMWKDQYERGEIPVSDKIKTREDWIAQDIVFITNTLNKLVSDSAELRQEGLDDLGYILPIFLINNLKGDQLMVYLKAKLEAAKEVQSILEEREEVKEELEEKKEEEFVEVEKPKSEAKKMEMKEELEDKQPG</sequence>
<comment type="caution">
    <text evidence="2">The sequence shown here is derived from an EMBL/GenBank/DDBJ whole genome shotgun (WGS) entry which is preliminary data.</text>
</comment>
<name>A0A1F7IPI7_9BACT</name>
<gene>
    <name evidence="2" type="ORF">A3B40_05010</name>
</gene>
<feature type="region of interest" description="Disordered" evidence="1">
    <location>
        <begin position="471"/>
        <end position="503"/>
    </location>
</feature>
<accession>A0A1F7IPI7</accession>
<dbReference type="AlphaFoldDB" id="A0A1F7IPI7"/>
<dbReference type="EMBL" id="MGAI01000012">
    <property type="protein sequence ID" value="OGK45275.1"/>
    <property type="molecule type" value="Genomic_DNA"/>
</dbReference>
<evidence type="ECO:0000313" key="3">
    <source>
        <dbReference type="Proteomes" id="UP000178040"/>
    </source>
</evidence>
<protein>
    <submittedName>
        <fullName evidence="2">Uncharacterized protein</fullName>
    </submittedName>
</protein>
<reference evidence="2 3" key="1">
    <citation type="journal article" date="2016" name="Nat. Commun.">
        <title>Thousands of microbial genomes shed light on interconnected biogeochemical processes in an aquifer system.</title>
        <authorList>
            <person name="Anantharaman K."/>
            <person name="Brown C.T."/>
            <person name="Hug L.A."/>
            <person name="Sharon I."/>
            <person name="Castelle C.J."/>
            <person name="Probst A.J."/>
            <person name="Thomas B.C."/>
            <person name="Singh A."/>
            <person name="Wilkins M.J."/>
            <person name="Karaoz U."/>
            <person name="Brodie E.L."/>
            <person name="Williams K.H."/>
            <person name="Hubbard S.S."/>
            <person name="Banfield J.F."/>
        </authorList>
    </citation>
    <scope>NUCLEOTIDE SEQUENCE [LARGE SCALE GENOMIC DNA]</scope>
</reference>